<gene>
    <name evidence="1" type="ORF">AVEN_70589_1</name>
</gene>
<dbReference type="AlphaFoldDB" id="A0A4Y2CG32"/>
<dbReference type="EMBL" id="BGPR01000188">
    <property type="protein sequence ID" value="GBM03169.1"/>
    <property type="molecule type" value="Genomic_DNA"/>
</dbReference>
<evidence type="ECO:0000313" key="1">
    <source>
        <dbReference type="EMBL" id="GBM03169.1"/>
    </source>
</evidence>
<keyword evidence="2" id="KW-1185">Reference proteome</keyword>
<dbReference type="Proteomes" id="UP000499080">
    <property type="component" value="Unassembled WGS sequence"/>
</dbReference>
<name>A0A4Y2CG32_ARAVE</name>
<sequence length="100" mass="11352">MGNKKTRQGKSRKEQKVIRDRFRKEMGLSVDILKQISGTNNDGNTARRCFANSTLSSDITGLDIKLIKCFSIILQIISSEQEIDEDAFGKYNFDTAKLYV</sequence>
<reference evidence="1 2" key="1">
    <citation type="journal article" date="2019" name="Sci. Rep.">
        <title>Orb-weaving spider Araneus ventricosus genome elucidates the spidroin gene catalogue.</title>
        <authorList>
            <person name="Kono N."/>
            <person name="Nakamura H."/>
            <person name="Ohtoshi R."/>
            <person name="Moran D.A.P."/>
            <person name="Shinohara A."/>
            <person name="Yoshida Y."/>
            <person name="Fujiwara M."/>
            <person name="Mori M."/>
            <person name="Tomita M."/>
            <person name="Arakawa K."/>
        </authorList>
    </citation>
    <scope>NUCLEOTIDE SEQUENCE [LARGE SCALE GENOMIC DNA]</scope>
</reference>
<organism evidence="1 2">
    <name type="scientific">Araneus ventricosus</name>
    <name type="common">Orbweaver spider</name>
    <name type="synonym">Epeira ventricosa</name>
    <dbReference type="NCBI Taxonomy" id="182803"/>
    <lineage>
        <taxon>Eukaryota</taxon>
        <taxon>Metazoa</taxon>
        <taxon>Ecdysozoa</taxon>
        <taxon>Arthropoda</taxon>
        <taxon>Chelicerata</taxon>
        <taxon>Arachnida</taxon>
        <taxon>Araneae</taxon>
        <taxon>Araneomorphae</taxon>
        <taxon>Entelegynae</taxon>
        <taxon>Araneoidea</taxon>
        <taxon>Araneidae</taxon>
        <taxon>Araneus</taxon>
    </lineage>
</organism>
<accession>A0A4Y2CG32</accession>
<protein>
    <submittedName>
        <fullName evidence="1">Uncharacterized protein</fullName>
    </submittedName>
</protein>
<evidence type="ECO:0000313" key="2">
    <source>
        <dbReference type="Proteomes" id="UP000499080"/>
    </source>
</evidence>
<comment type="caution">
    <text evidence="1">The sequence shown here is derived from an EMBL/GenBank/DDBJ whole genome shotgun (WGS) entry which is preliminary data.</text>
</comment>
<proteinExistence type="predicted"/>